<evidence type="ECO:0000313" key="3">
    <source>
        <dbReference type="Proteomes" id="UP001375240"/>
    </source>
</evidence>
<evidence type="ECO:0000313" key="2">
    <source>
        <dbReference type="EMBL" id="KAK6343916.1"/>
    </source>
</evidence>
<feature type="compositionally biased region" description="Basic residues" evidence="1">
    <location>
        <begin position="40"/>
        <end position="50"/>
    </location>
</feature>
<accession>A0AAV9UKI8</accession>
<sequence>MPGSPASQHKAMRIHALAGEGLEGRKEDTARSTSSSARLLRGRRGAKKKATNAMLHRMRAEGYGWYGKYNFTINGESNRYQAIKNPGPPRRILYHITQHSSSVYTYHQWQRSGKRKS</sequence>
<proteinExistence type="predicted"/>
<organism evidence="2 3">
    <name type="scientific">Orbilia brochopaga</name>
    <dbReference type="NCBI Taxonomy" id="3140254"/>
    <lineage>
        <taxon>Eukaryota</taxon>
        <taxon>Fungi</taxon>
        <taxon>Dikarya</taxon>
        <taxon>Ascomycota</taxon>
        <taxon>Pezizomycotina</taxon>
        <taxon>Orbiliomycetes</taxon>
        <taxon>Orbiliales</taxon>
        <taxon>Orbiliaceae</taxon>
        <taxon>Orbilia</taxon>
    </lineage>
</organism>
<comment type="caution">
    <text evidence="2">The sequence shown here is derived from an EMBL/GenBank/DDBJ whole genome shotgun (WGS) entry which is preliminary data.</text>
</comment>
<dbReference type="AlphaFoldDB" id="A0AAV9UKI8"/>
<name>A0AAV9UKI8_9PEZI</name>
<protein>
    <submittedName>
        <fullName evidence="2">Uncharacterized protein</fullName>
    </submittedName>
</protein>
<evidence type="ECO:0000256" key="1">
    <source>
        <dbReference type="SAM" id="MobiDB-lite"/>
    </source>
</evidence>
<dbReference type="Proteomes" id="UP001375240">
    <property type="component" value="Unassembled WGS sequence"/>
</dbReference>
<keyword evidence="3" id="KW-1185">Reference proteome</keyword>
<feature type="region of interest" description="Disordered" evidence="1">
    <location>
        <begin position="18"/>
        <end position="50"/>
    </location>
</feature>
<gene>
    <name evidence="2" type="ORF">TWF696_007570</name>
</gene>
<reference evidence="2 3" key="1">
    <citation type="submission" date="2019-10" db="EMBL/GenBank/DDBJ databases">
        <authorList>
            <person name="Palmer J.M."/>
        </authorList>
    </citation>
    <scope>NUCLEOTIDE SEQUENCE [LARGE SCALE GENOMIC DNA]</scope>
    <source>
        <strain evidence="2 3">TWF696</strain>
    </source>
</reference>
<dbReference type="EMBL" id="JAVHNQ010000006">
    <property type="protein sequence ID" value="KAK6343916.1"/>
    <property type="molecule type" value="Genomic_DNA"/>
</dbReference>